<proteinExistence type="predicted"/>
<evidence type="ECO:0000313" key="1">
    <source>
        <dbReference type="EMBL" id="VEL37025.1"/>
    </source>
</evidence>
<dbReference type="Proteomes" id="UP000784294">
    <property type="component" value="Unassembled WGS sequence"/>
</dbReference>
<accession>A0A3S5CP81</accession>
<evidence type="ECO:0000313" key="2">
    <source>
        <dbReference type="Proteomes" id="UP000784294"/>
    </source>
</evidence>
<keyword evidence="2" id="KW-1185">Reference proteome</keyword>
<gene>
    <name evidence="1" type="ORF">PXEA_LOCUS30465</name>
</gene>
<comment type="caution">
    <text evidence="1">The sequence shown here is derived from an EMBL/GenBank/DDBJ whole genome shotgun (WGS) entry which is preliminary data.</text>
</comment>
<name>A0A3S5CP81_9PLAT</name>
<dbReference type="AlphaFoldDB" id="A0A3S5CP81"/>
<organism evidence="1 2">
    <name type="scientific">Protopolystoma xenopodis</name>
    <dbReference type="NCBI Taxonomy" id="117903"/>
    <lineage>
        <taxon>Eukaryota</taxon>
        <taxon>Metazoa</taxon>
        <taxon>Spiralia</taxon>
        <taxon>Lophotrochozoa</taxon>
        <taxon>Platyhelminthes</taxon>
        <taxon>Monogenea</taxon>
        <taxon>Polyopisthocotylea</taxon>
        <taxon>Polystomatidea</taxon>
        <taxon>Polystomatidae</taxon>
        <taxon>Protopolystoma</taxon>
    </lineage>
</organism>
<sequence length="103" mass="11510">MLTGVCEDACQERVSRQHTDIQPASVLSILPATAHTQLIYYTIWTSPFLFANHTCNRSTLTFAKLDFPIDINKKVHHSIAGADLVDHMLLKLAEMGKTTGNER</sequence>
<protein>
    <submittedName>
        <fullName evidence="1">Uncharacterized protein</fullName>
    </submittedName>
</protein>
<reference evidence="1" key="1">
    <citation type="submission" date="2018-11" db="EMBL/GenBank/DDBJ databases">
        <authorList>
            <consortium name="Pathogen Informatics"/>
        </authorList>
    </citation>
    <scope>NUCLEOTIDE SEQUENCE</scope>
</reference>
<dbReference type="EMBL" id="CAAALY010253801">
    <property type="protein sequence ID" value="VEL37025.1"/>
    <property type="molecule type" value="Genomic_DNA"/>
</dbReference>